<evidence type="ECO:0000256" key="2">
    <source>
        <dbReference type="SAM" id="MobiDB-lite"/>
    </source>
</evidence>
<sequence>MSSSSEATSARPCASCRRLRPVCLPNCVFAPNFSTHGAGDYQFAVLHNVFGASNIAKLLAGLRLGRPVPEAPGLRPRLLLQDTSILRGVIGRLEWETLLPSVIRNKYALRRQLGEMAIRREQERQVATQQEKVMTTTQQQRQNEQTALQQLADAKASASEQETQEKMDELDAAAAGLTMEQYYAAAMGLDDDTLGHDHPHLQQEQAAAEQEQPTVAEQLEASLPPMTPTLFEGVGEGESSSDSDPPPDAR</sequence>
<dbReference type="Proteomes" id="UP001054889">
    <property type="component" value="Unassembled WGS sequence"/>
</dbReference>
<reference evidence="4" key="2">
    <citation type="submission" date="2021-12" db="EMBL/GenBank/DDBJ databases">
        <title>Resequencing data analysis of finger millet.</title>
        <authorList>
            <person name="Hatakeyama M."/>
            <person name="Aluri S."/>
            <person name="Balachadran M.T."/>
            <person name="Sivarajan S.R."/>
            <person name="Poveda L."/>
            <person name="Shimizu-Inatsugi R."/>
            <person name="Schlapbach R."/>
            <person name="Sreeman S.M."/>
            <person name="Shimizu K.K."/>
        </authorList>
    </citation>
    <scope>NUCLEOTIDE SEQUENCE</scope>
</reference>
<gene>
    <name evidence="4" type="primary">ga28311</name>
    <name evidence="4" type="ORF">PR202_ga28311</name>
</gene>
<dbReference type="GO" id="GO:0005634">
    <property type="term" value="C:nucleus"/>
    <property type="evidence" value="ECO:0007669"/>
    <property type="project" value="TreeGrafter"/>
</dbReference>
<feature type="domain" description="LOB" evidence="3">
    <location>
        <begin position="11"/>
        <end position="114"/>
    </location>
</feature>
<dbReference type="Pfam" id="PF03195">
    <property type="entry name" value="LOB"/>
    <property type="match status" value="1"/>
</dbReference>
<dbReference type="InterPro" id="IPR004883">
    <property type="entry name" value="LOB"/>
</dbReference>
<dbReference type="AlphaFoldDB" id="A0AAV5DI84"/>
<protein>
    <recommendedName>
        <fullName evidence="3">LOB domain-containing protein</fullName>
    </recommendedName>
</protein>
<dbReference type="GO" id="GO:0045893">
    <property type="term" value="P:positive regulation of DNA-templated transcription"/>
    <property type="evidence" value="ECO:0007669"/>
    <property type="project" value="TreeGrafter"/>
</dbReference>
<comment type="caution">
    <text evidence="4">The sequence shown here is derived from an EMBL/GenBank/DDBJ whole genome shotgun (WGS) entry which is preliminary data.</text>
</comment>
<evidence type="ECO:0000313" key="4">
    <source>
        <dbReference type="EMBL" id="GJN10233.1"/>
    </source>
</evidence>
<reference evidence="4" key="1">
    <citation type="journal article" date="2018" name="DNA Res.">
        <title>Multiple hybrid de novo genome assembly of finger millet, an orphan allotetraploid crop.</title>
        <authorList>
            <person name="Hatakeyama M."/>
            <person name="Aluri S."/>
            <person name="Balachadran M.T."/>
            <person name="Sivarajan S.R."/>
            <person name="Patrignani A."/>
            <person name="Gruter S."/>
            <person name="Poveda L."/>
            <person name="Shimizu-Inatsugi R."/>
            <person name="Baeten J."/>
            <person name="Francoijs K.J."/>
            <person name="Nataraja K.N."/>
            <person name="Reddy Y.A.N."/>
            <person name="Phadnis S."/>
            <person name="Ravikumar R.L."/>
            <person name="Schlapbach R."/>
            <person name="Sreeman S.M."/>
            <person name="Shimizu K.K."/>
        </authorList>
    </citation>
    <scope>NUCLEOTIDE SEQUENCE</scope>
</reference>
<name>A0AAV5DI84_ELECO</name>
<evidence type="ECO:0000256" key="1">
    <source>
        <dbReference type="ARBA" id="ARBA00005474"/>
    </source>
</evidence>
<dbReference type="PANTHER" id="PTHR31529">
    <property type="entry name" value="LOB DOMAIN CONTAINING PROTEIN"/>
    <property type="match status" value="1"/>
</dbReference>
<feature type="compositionally biased region" description="Low complexity" evidence="2">
    <location>
        <begin position="135"/>
        <end position="150"/>
    </location>
</feature>
<evidence type="ECO:0000313" key="5">
    <source>
        <dbReference type="Proteomes" id="UP001054889"/>
    </source>
</evidence>
<comment type="similarity">
    <text evidence="1">Belongs to the LOB domain-containing protein family.</text>
</comment>
<dbReference type="EMBL" id="BQKI01000017">
    <property type="protein sequence ID" value="GJN10233.1"/>
    <property type="molecule type" value="Genomic_DNA"/>
</dbReference>
<feature type="region of interest" description="Disordered" evidence="2">
    <location>
        <begin position="190"/>
        <end position="250"/>
    </location>
</feature>
<feature type="region of interest" description="Disordered" evidence="2">
    <location>
        <begin position="129"/>
        <end position="167"/>
    </location>
</feature>
<proteinExistence type="inferred from homology"/>
<keyword evidence="5" id="KW-1185">Reference proteome</keyword>
<dbReference type="PROSITE" id="PS50891">
    <property type="entry name" value="LOB"/>
    <property type="match status" value="1"/>
</dbReference>
<organism evidence="4 5">
    <name type="scientific">Eleusine coracana subsp. coracana</name>
    <dbReference type="NCBI Taxonomy" id="191504"/>
    <lineage>
        <taxon>Eukaryota</taxon>
        <taxon>Viridiplantae</taxon>
        <taxon>Streptophyta</taxon>
        <taxon>Embryophyta</taxon>
        <taxon>Tracheophyta</taxon>
        <taxon>Spermatophyta</taxon>
        <taxon>Magnoliopsida</taxon>
        <taxon>Liliopsida</taxon>
        <taxon>Poales</taxon>
        <taxon>Poaceae</taxon>
        <taxon>PACMAD clade</taxon>
        <taxon>Chloridoideae</taxon>
        <taxon>Cynodonteae</taxon>
        <taxon>Eleusininae</taxon>
        <taxon>Eleusine</taxon>
    </lineage>
</organism>
<feature type="compositionally biased region" description="Low complexity" evidence="2">
    <location>
        <begin position="202"/>
        <end position="218"/>
    </location>
</feature>
<dbReference type="PANTHER" id="PTHR31529:SF26">
    <property type="entry name" value="LOB DOMAIN-CONTAINING PROTEIN CRL1"/>
    <property type="match status" value="1"/>
</dbReference>
<dbReference type="GO" id="GO:0009755">
    <property type="term" value="P:hormone-mediated signaling pathway"/>
    <property type="evidence" value="ECO:0007669"/>
    <property type="project" value="TreeGrafter"/>
</dbReference>
<accession>A0AAV5DI84</accession>
<evidence type="ECO:0000259" key="3">
    <source>
        <dbReference type="PROSITE" id="PS50891"/>
    </source>
</evidence>